<feature type="transmembrane region" description="Helical" evidence="6">
    <location>
        <begin position="105"/>
        <end position="124"/>
    </location>
</feature>
<evidence type="ECO:0000256" key="2">
    <source>
        <dbReference type="ARBA" id="ARBA00022692"/>
    </source>
</evidence>
<feature type="compositionally biased region" description="Basic and acidic residues" evidence="5">
    <location>
        <begin position="182"/>
        <end position="195"/>
    </location>
</feature>
<dbReference type="PRINTS" id="PR00249">
    <property type="entry name" value="GPCRSECRETIN"/>
</dbReference>
<dbReference type="PANTHER" id="PTHR12011">
    <property type="entry name" value="ADHESION G-PROTEIN COUPLED RECEPTOR"/>
    <property type="match status" value="1"/>
</dbReference>
<evidence type="ECO:0000259" key="7">
    <source>
        <dbReference type="PROSITE" id="PS50261"/>
    </source>
</evidence>
<feature type="domain" description="G-protein coupled receptors family 2 profile 2" evidence="7">
    <location>
        <begin position="1"/>
        <end position="153"/>
    </location>
</feature>
<dbReference type="PROSITE" id="PS50261">
    <property type="entry name" value="G_PROTEIN_RECEP_F2_4"/>
    <property type="match status" value="1"/>
</dbReference>
<dbReference type="GO" id="GO:0005886">
    <property type="term" value="C:plasma membrane"/>
    <property type="evidence" value="ECO:0007669"/>
    <property type="project" value="TreeGrafter"/>
</dbReference>
<dbReference type="InterPro" id="IPR000832">
    <property type="entry name" value="GPCR_2_secretin-like"/>
</dbReference>
<dbReference type="PANTHER" id="PTHR12011:SF433">
    <property type="entry name" value="ADHESION G PROTEIN-COUPLED RECEPTOR E1-LIKE-RELATED"/>
    <property type="match status" value="1"/>
</dbReference>
<evidence type="ECO:0000313" key="8">
    <source>
        <dbReference type="EMBL" id="GFY67613.1"/>
    </source>
</evidence>
<feature type="transmembrane region" description="Helical" evidence="6">
    <location>
        <begin position="14"/>
        <end position="33"/>
    </location>
</feature>
<organism evidence="8 9">
    <name type="scientific">Trichonephila inaurata madagascariensis</name>
    <dbReference type="NCBI Taxonomy" id="2747483"/>
    <lineage>
        <taxon>Eukaryota</taxon>
        <taxon>Metazoa</taxon>
        <taxon>Ecdysozoa</taxon>
        <taxon>Arthropoda</taxon>
        <taxon>Chelicerata</taxon>
        <taxon>Arachnida</taxon>
        <taxon>Araneae</taxon>
        <taxon>Araneomorphae</taxon>
        <taxon>Entelegynae</taxon>
        <taxon>Araneoidea</taxon>
        <taxon>Nephilidae</taxon>
        <taxon>Trichonephila</taxon>
        <taxon>Trichonephila inaurata</taxon>
    </lineage>
</organism>
<dbReference type="InterPro" id="IPR017981">
    <property type="entry name" value="GPCR_2-like_7TM"/>
</dbReference>
<comment type="caution">
    <text evidence="8">The sequence shown here is derived from an EMBL/GenBank/DDBJ whole genome shotgun (WGS) entry which is preliminary data.</text>
</comment>
<dbReference type="AlphaFoldDB" id="A0A8X6Y8F3"/>
<keyword evidence="3 6" id="KW-1133">Transmembrane helix</keyword>
<keyword evidence="9" id="KW-1185">Reference proteome</keyword>
<keyword evidence="4 6" id="KW-0472">Membrane</keyword>
<dbReference type="OrthoDB" id="6437426at2759"/>
<name>A0A8X6Y8F3_9ARAC</name>
<accession>A0A8X6Y8F3</accession>
<feature type="transmembrane region" description="Helical" evidence="6">
    <location>
        <begin position="130"/>
        <end position="152"/>
    </location>
</feature>
<dbReference type="GO" id="GO:0007189">
    <property type="term" value="P:adenylate cyclase-activating G protein-coupled receptor signaling pathway"/>
    <property type="evidence" value="ECO:0007669"/>
    <property type="project" value="TreeGrafter"/>
</dbReference>
<dbReference type="Proteomes" id="UP000886998">
    <property type="component" value="Unassembled WGS sequence"/>
</dbReference>
<proteinExistence type="predicted"/>
<evidence type="ECO:0000256" key="5">
    <source>
        <dbReference type="SAM" id="MobiDB-lite"/>
    </source>
</evidence>
<gene>
    <name evidence="8" type="ORF">TNIN_360181</name>
</gene>
<dbReference type="GO" id="GO:0007166">
    <property type="term" value="P:cell surface receptor signaling pathway"/>
    <property type="evidence" value="ECO:0007669"/>
    <property type="project" value="InterPro"/>
</dbReference>
<feature type="region of interest" description="Disordered" evidence="5">
    <location>
        <begin position="175"/>
        <end position="195"/>
    </location>
</feature>
<dbReference type="EMBL" id="BMAV01016650">
    <property type="protein sequence ID" value="GFY67613.1"/>
    <property type="molecule type" value="Genomic_DNA"/>
</dbReference>
<reference evidence="8" key="1">
    <citation type="submission" date="2020-08" db="EMBL/GenBank/DDBJ databases">
        <title>Multicomponent nature underlies the extraordinary mechanical properties of spider dragline silk.</title>
        <authorList>
            <person name="Kono N."/>
            <person name="Nakamura H."/>
            <person name="Mori M."/>
            <person name="Yoshida Y."/>
            <person name="Ohtoshi R."/>
            <person name="Malay A.D."/>
            <person name="Moran D.A.P."/>
            <person name="Tomita M."/>
            <person name="Numata K."/>
            <person name="Arakawa K."/>
        </authorList>
    </citation>
    <scope>NUCLEOTIDE SEQUENCE</scope>
</reference>
<dbReference type="GO" id="GO:0004930">
    <property type="term" value="F:G protein-coupled receptor activity"/>
    <property type="evidence" value="ECO:0007669"/>
    <property type="project" value="InterPro"/>
</dbReference>
<dbReference type="Pfam" id="PF00002">
    <property type="entry name" value="7tm_2"/>
    <property type="match status" value="1"/>
</dbReference>
<sequence length="256" mass="29096">MVIMVFETKKVRSIFLYFTAYGIPFVIVTLSSAMYPNAMIRQRYCWPSKDKGLIWSVLGPVLLIIVVNLIIFIMTLNAAAKIDKINSTSLTCEGRKKNLKQRTKGMMSLTCLLGFTWATGFFSLSNQSFVAYLFVFLNGLQGFFLFLTQMIFNEPVRSKLFAIYKENIAKISTTTSSVQPSKDSDGKNTEKEKDKTKFAKNENFAVSTIEQQYPSPTAPPSLPIGDDLLQIRLTIIERRKKPQELQHPFSLNEDEI</sequence>
<comment type="subcellular location">
    <subcellularLocation>
        <location evidence="1">Membrane</location>
        <topology evidence="1">Multi-pass membrane protein</topology>
    </subcellularLocation>
</comment>
<keyword evidence="2 6" id="KW-0812">Transmembrane</keyword>
<feature type="transmembrane region" description="Helical" evidence="6">
    <location>
        <begin position="53"/>
        <end position="76"/>
    </location>
</feature>
<evidence type="ECO:0000313" key="9">
    <source>
        <dbReference type="Proteomes" id="UP000886998"/>
    </source>
</evidence>
<evidence type="ECO:0000256" key="4">
    <source>
        <dbReference type="ARBA" id="ARBA00023136"/>
    </source>
</evidence>
<evidence type="ECO:0000256" key="6">
    <source>
        <dbReference type="SAM" id="Phobius"/>
    </source>
</evidence>
<evidence type="ECO:0000256" key="3">
    <source>
        <dbReference type="ARBA" id="ARBA00022989"/>
    </source>
</evidence>
<dbReference type="Gene3D" id="1.20.1070.10">
    <property type="entry name" value="Rhodopsin 7-helix transmembrane proteins"/>
    <property type="match status" value="1"/>
</dbReference>
<evidence type="ECO:0000256" key="1">
    <source>
        <dbReference type="ARBA" id="ARBA00004141"/>
    </source>
</evidence>
<protein>
    <recommendedName>
        <fullName evidence="7">G-protein coupled receptors family 2 profile 2 domain-containing protein</fullName>
    </recommendedName>
</protein>